<feature type="region of interest" description="Disordered" evidence="1">
    <location>
        <begin position="40"/>
        <end position="69"/>
    </location>
</feature>
<reference evidence="2 3" key="1">
    <citation type="submission" date="2020-09" db="EMBL/GenBank/DDBJ databases">
        <title>De no assembly of potato wild relative species, Solanum commersonii.</title>
        <authorList>
            <person name="Cho K."/>
        </authorList>
    </citation>
    <scope>NUCLEOTIDE SEQUENCE [LARGE SCALE GENOMIC DNA]</scope>
    <source>
        <strain evidence="2">LZ3.2</strain>
        <tissue evidence="2">Leaf</tissue>
    </source>
</reference>
<gene>
    <name evidence="2" type="ORF">H5410_003156</name>
</gene>
<accession>A0A9J6B4W1</accession>
<sequence>MNRWRDARVVPSKMKRLASSLSTWSKMQFGDIYARSEVRKEGSEDNLLQNNQRESREKLHGINAGTLDT</sequence>
<dbReference type="EMBL" id="JACXVP010000001">
    <property type="protein sequence ID" value="KAG5631439.1"/>
    <property type="molecule type" value="Genomic_DNA"/>
</dbReference>
<dbReference type="OrthoDB" id="1938220at2759"/>
<dbReference type="Proteomes" id="UP000824120">
    <property type="component" value="Chromosome 1"/>
</dbReference>
<dbReference type="AlphaFoldDB" id="A0A9J6B4W1"/>
<name>A0A9J6B4W1_SOLCO</name>
<comment type="caution">
    <text evidence="2">The sequence shown here is derived from an EMBL/GenBank/DDBJ whole genome shotgun (WGS) entry which is preliminary data.</text>
</comment>
<evidence type="ECO:0000313" key="2">
    <source>
        <dbReference type="EMBL" id="KAG5631439.1"/>
    </source>
</evidence>
<protein>
    <submittedName>
        <fullName evidence="2">Uncharacterized protein</fullName>
    </submittedName>
</protein>
<proteinExistence type="predicted"/>
<evidence type="ECO:0000256" key="1">
    <source>
        <dbReference type="SAM" id="MobiDB-lite"/>
    </source>
</evidence>
<keyword evidence="3" id="KW-1185">Reference proteome</keyword>
<evidence type="ECO:0000313" key="3">
    <source>
        <dbReference type="Proteomes" id="UP000824120"/>
    </source>
</evidence>
<organism evidence="2 3">
    <name type="scientific">Solanum commersonii</name>
    <name type="common">Commerson's wild potato</name>
    <name type="synonym">Commerson's nightshade</name>
    <dbReference type="NCBI Taxonomy" id="4109"/>
    <lineage>
        <taxon>Eukaryota</taxon>
        <taxon>Viridiplantae</taxon>
        <taxon>Streptophyta</taxon>
        <taxon>Embryophyta</taxon>
        <taxon>Tracheophyta</taxon>
        <taxon>Spermatophyta</taxon>
        <taxon>Magnoliopsida</taxon>
        <taxon>eudicotyledons</taxon>
        <taxon>Gunneridae</taxon>
        <taxon>Pentapetalae</taxon>
        <taxon>asterids</taxon>
        <taxon>lamiids</taxon>
        <taxon>Solanales</taxon>
        <taxon>Solanaceae</taxon>
        <taxon>Solanoideae</taxon>
        <taxon>Solaneae</taxon>
        <taxon>Solanum</taxon>
    </lineage>
</organism>